<evidence type="ECO:0000256" key="1">
    <source>
        <dbReference type="ARBA" id="ARBA00006995"/>
    </source>
</evidence>
<dbReference type="PANTHER" id="PTHR21405:SF0">
    <property type="entry name" value="TETRATRICOPEPTIDE REPEAT PROTEIN 36"/>
    <property type="match status" value="1"/>
</dbReference>
<dbReference type="PANTHER" id="PTHR21405">
    <property type="entry name" value="CDNA SEQUENCE BC021608"/>
    <property type="match status" value="1"/>
</dbReference>
<proteinExistence type="inferred from homology"/>
<name>A0A9P4LY79_9PEZI</name>
<dbReference type="GO" id="GO:0006570">
    <property type="term" value="P:tyrosine metabolic process"/>
    <property type="evidence" value="ECO:0007669"/>
    <property type="project" value="TreeGrafter"/>
</dbReference>
<accession>A0A9P4LY79</accession>
<dbReference type="AlphaFoldDB" id="A0A9P4LY79"/>
<evidence type="ECO:0000313" key="4">
    <source>
        <dbReference type="Proteomes" id="UP000799776"/>
    </source>
</evidence>
<keyword evidence="4" id="KW-1185">Reference proteome</keyword>
<dbReference type="EMBL" id="ML978728">
    <property type="protein sequence ID" value="KAF2085708.1"/>
    <property type="molecule type" value="Genomic_DNA"/>
</dbReference>
<reference evidence="3" key="1">
    <citation type="journal article" date="2020" name="Stud. Mycol.">
        <title>101 Dothideomycetes genomes: a test case for predicting lifestyles and emergence of pathogens.</title>
        <authorList>
            <person name="Haridas S."/>
            <person name="Albert R."/>
            <person name="Binder M."/>
            <person name="Bloem J."/>
            <person name="Labutti K."/>
            <person name="Salamov A."/>
            <person name="Andreopoulos B."/>
            <person name="Baker S."/>
            <person name="Barry K."/>
            <person name="Bills G."/>
            <person name="Bluhm B."/>
            <person name="Cannon C."/>
            <person name="Castanera R."/>
            <person name="Culley D."/>
            <person name="Daum C."/>
            <person name="Ezra D."/>
            <person name="Gonzalez J."/>
            <person name="Henrissat B."/>
            <person name="Kuo A."/>
            <person name="Liang C."/>
            <person name="Lipzen A."/>
            <person name="Lutzoni F."/>
            <person name="Magnuson J."/>
            <person name="Mondo S."/>
            <person name="Nolan M."/>
            <person name="Ohm R."/>
            <person name="Pangilinan J."/>
            <person name="Park H.-J."/>
            <person name="Ramirez L."/>
            <person name="Alfaro M."/>
            <person name="Sun H."/>
            <person name="Tritt A."/>
            <person name="Yoshinaga Y."/>
            <person name="Zwiers L.-H."/>
            <person name="Turgeon B."/>
            <person name="Goodwin S."/>
            <person name="Spatafora J."/>
            <person name="Crous P."/>
            <person name="Grigoriev I."/>
        </authorList>
    </citation>
    <scope>NUCLEOTIDE SEQUENCE</scope>
    <source>
        <strain evidence="3">CBS 121410</strain>
    </source>
</reference>
<organism evidence="3 4">
    <name type="scientific">Saccharata proteae CBS 121410</name>
    <dbReference type="NCBI Taxonomy" id="1314787"/>
    <lineage>
        <taxon>Eukaryota</taxon>
        <taxon>Fungi</taxon>
        <taxon>Dikarya</taxon>
        <taxon>Ascomycota</taxon>
        <taxon>Pezizomycotina</taxon>
        <taxon>Dothideomycetes</taxon>
        <taxon>Dothideomycetes incertae sedis</taxon>
        <taxon>Botryosphaeriales</taxon>
        <taxon>Saccharataceae</taxon>
        <taxon>Saccharata</taxon>
    </lineage>
</organism>
<dbReference type="InterPro" id="IPR038906">
    <property type="entry name" value="TTC36"/>
</dbReference>
<feature type="compositionally biased region" description="Polar residues" evidence="2">
    <location>
        <begin position="23"/>
        <end position="33"/>
    </location>
</feature>
<comment type="similarity">
    <text evidence="1">Belongs to the TTC36 family.</text>
</comment>
<sequence length="252" mass="27705">MITTTAVLSSKDAHVLSTLFDPESSSPISSTTATEKKSNTTDFPSDPPSHTFITNPSPPETAENLALKQIIHSTSPTYTEITTAIASLDSLIKEFPSYARAYNNRAQARRLYLASDEEMFTEASTTIRRQIFEDLKHAIALLTPRTGYDANCPLPAHDARVLATAHSHRGYLMLKAASTLRRGVHGGVIEDEDIPEIHRQSPEKMEEWANWEFEKAGKLGDAGAREMAVRTNPYAKMCGAIVSKAMRQEIGG</sequence>
<gene>
    <name evidence="3" type="ORF">K490DRAFT_67307</name>
</gene>
<evidence type="ECO:0000313" key="3">
    <source>
        <dbReference type="EMBL" id="KAF2085708.1"/>
    </source>
</evidence>
<comment type="caution">
    <text evidence="3">The sequence shown here is derived from an EMBL/GenBank/DDBJ whole genome shotgun (WGS) entry which is preliminary data.</text>
</comment>
<dbReference type="OrthoDB" id="539634at2759"/>
<dbReference type="Proteomes" id="UP000799776">
    <property type="component" value="Unassembled WGS sequence"/>
</dbReference>
<feature type="region of interest" description="Disordered" evidence="2">
    <location>
        <begin position="20"/>
        <end position="50"/>
    </location>
</feature>
<protein>
    <submittedName>
        <fullName evidence="3">Uncharacterized protein</fullName>
    </submittedName>
</protein>
<evidence type="ECO:0000256" key="2">
    <source>
        <dbReference type="SAM" id="MobiDB-lite"/>
    </source>
</evidence>